<dbReference type="OrthoDB" id="2104723at2759"/>
<dbReference type="AlphaFoldDB" id="A0A9P6NH57"/>
<protein>
    <recommendedName>
        <fullName evidence="2">pyridoxal kinase</fullName>
        <ecNumber evidence="2">2.7.1.35</ecNumber>
    </recommendedName>
</protein>
<keyword evidence="3" id="KW-0808">Transferase</keyword>
<dbReference type="EMBL" id="MU167317">
    <property type="protein sequence ID" value="KAG0143506.1"/>
    <property type="molecule type" value="Genomic_DNA"/>
</dbReference>
<reference evidence="8" key="1">
    <citation type="submission" date="2013-11" db="EMBL/GenBank/DDBJ databases">
        <title>Genome sequence of the fusiform rust pathogen reveals effectors for host alternation and coevolution with pine.</title>
        <authorList>
            <consortium name="DOE Joint Genome Institute"/>
            <person name="Smith K."/>
            <person name="Pendleton A."/>
            <person name="Kubisiak T."/>
            <person name="Anderson C."/>
            <person name="Salamov A."/>
            <person name="Aerts A."/>
            <person name="Riley R."/>
            <person name="Clum A."/>
            <person name="Lindquist E."/>
            <person name="Ence D."/>
            <person name="Campbell M."/>
            <person name="Kronenberg Z."/>
            <person name="Feau N."/>
            <person name="Dhillon B."/>
            <person name="Hamelin R."/>
            <person name="Burleigh J."/>
            <person name="Smith J."/>
            <person name="Yandell M."/>
            <person name="Nelson C."/>
            <person name="Grigoriev I."/>
            <person name="Davis J."/>
        </authorList>
    </citation>
    <scope>NUCLEOTIDE SEQUENCE</scope>
    <source>
        <strain evidence="8">G11</strain>
    </source>
</reference>
<comment type="similarity">
    <text evidence="1">Belongs to the pyridoxine kinase family.</text>
</comment>
<dbReference type="Gene3D" id="3.40.1190.20">
    <property type="match status" value="1"/>
</dbReference>
<dbReference type="Proteomes" id="UP000886653">
    <property type="component" value="Unassembled WGS sequence"/>
</dbReference>
<dbReference type="InterPro" id="IPR013749">
    <property type="entry name" value="PM/HMP-P_kinase-1"/>
</dbReference>
<evidence type="ECO:0000256" key="1">
    <source>
        <dbReference type="ARBA" id="ARBA00008805"/>
    </source>
</evidence>
<evidence type="ECO:0000256" key="5">
    <source>
        <dbReference type="ARBA" id="ARBA00022777"/>
    </source>
</evidence>
<keyword evidence="9" id="KW-1185">Reference proteome</keyword>
<name>A0A9P6NH57_9BASI</name>
<dbReference type="GO" id="GO:0009443">
    <property type="term" value="P:pyridoxal 5'-phosphate salvage"/>
    <property type="evidence" value="ECO:0007669"/>
    <property type="project" value="InterPro"/>
</dbReference>
<dbReference type="PANTHER" id="PTHR10534:SF2">
    <property type="entry name" value="PYRIDOXAL KINASE"/>
    <property type="match status" value="1"/>
</dbReference>
<comment type="caution">
    <text evidence="8">The sequence shown here is derived from an EMBL/GenBank/DDBJ whole genome shotgun (WGS) entry which is preliminary data.</text>
</comment>
<proteinExistence type="inferred from homology"/>
<organism evidence="8 9">
    <name type="scientific">Cronartium quercuum f. sp. fusiforme G11</name>
    <dbReference type="NCBI Taxonomy" id="708437"/>
    <lineage>
        <taxon>Eukaryota</taxon>
        <taxon>Fungi</taxon>
        <taxon>Dikarya</taxon>
        <taxon>Basidiomycota</taxon>
        <taxon>Pucciniomycotina</taxon>
        <taxon>Pucciniomycetes</taxon>
        <taxon>Pucciniales</taxon>
        <taxon>Coleosporiaceae</taxon>
        <taxon>Cronartium</taxon>
    </lineage>
</organism>
<dbReference type="InterPro" id="IPR004625">
    <property type="entry name" value="PyrdxlKinase"/>
</dbReference>
<accession>A0A9P6NH57</accession>
<keyword evidence="5" id="KW-0418">Kinase</keyword>
<evidence type="ECO:0000256" key="3">
    <source>
        <dbReference type="ARBA" id="ARBA00022679"/>
    </source>
</evidence>
<evidence type="ECO:0000256" key="6">
    <source>
        <dbReference type="ARBA" id="ARBA00022840"/>
    </source>
</evidence>
<evidence type="ECO:0000256" key="4">
    <source>
        <dbReference type="ARBA" id="ARBA00022741"/>
    </source>
</evidence>
<evidence type="ECO:0000313" key="8">
    <source>
        <dbReference type="EMBL" id="KAG0143506.1"/>
    </source>
</evidence>
<dbReference type="NCBIfam" id="TIGR00687">
    <property type="entry name" value="pyridox_kin"/>
    <property type="match status" value="1"/>
</dbReference>
<dbReference type="Pfam" id="PF08543">
    <property type="entry name" value="Phos_pyr_kin"/>
    <property type="match status" value="1"/>
</dbReference>
<dbReference type="GO" id="GO:0008478">
    <property type="term" value="F:pyridoxal kinase activity"/>
    <property type="evidence" value="ECO:0007669"/>
    <property type="project" value="UniProtKB-EC"/>
</dbReference>
<evidence type="ECO:0000313" key="9">
    <source>
        <dbReference type="Proteomes" id="UP000886653"/>
    </source>
</evidence>
<dbReference type="CDD" id="cd01173">
    <property type="entry name" value="pyridoxal_pyridoxamine_kinase"/>
    <property type="match status" value="1"/>
</dbReference>
<evidence type="ECO:0000256" key="2">
    <source>
        <dbReference type="ARBA" id="ARBA00012104"/>
    </source>
</evidence>
<dbReference type="PANTHER" id="PTHR10534">
    <property type="entry name" value="PYRIDOXAL KINASE"/>
    <property type="match status" value="1"/>
</dbReference>
<sequence length="341" mass="36939">MTSAEISPPSFSPSPHILSIQSHVVQGYVGNKSATLPLQLLGWDVDALNTVQFSNHLAYGHHGGDIMSVDHLRSCIDALDRNGLLTHAALLTGFTPGAQGVKALQEFISKLRVNNPQVVYLVDPVMGDNGKLYVDSEVPVHYKALLRTATIATPNDFEAELLTGISPSNPGRLIECLHTFHAQYNLAHIVITSVALPATMVSHFCSTECPPPDSDGNVLVCAGSSRSDFESPPVTWAIVFPRVAQGFTGVGDLFASVLLGRFLALSGPDRLARAAELALATVQGIIHRTYAGAQDELARLVHSSIEPEQIRLETSRAIELKIVQNREFIERPEVRWKACVI</sequence>
<gene>
    <name evidence="8" type="ORF">CROQUDRAFT_48714</name>
</gene>
<feature type="domain" description="Pyridoxamine kinase/Phosphomethylpyrimidine kinase" evidence="7">
    <location>
        <begin position="97"/>
        <end position="196"/>
    </location>
</feature>
<keyword evidence="4" id="KW-0547">Nucleotide-binding</keyword>
<keyword evidence="6" id="KW-0067">ATP-binding</keyword>
<evidence type="ECO:0000259" key="7">
    <source>
        <dbReference type="Pfam" id="PF08543"/>
    </source>
</evidence>
<dbReference type="GO" id="GO:0005524">
    <property type="term" value="F:ATP binding"/>
    <property type="evidence" value="ECO:0007669"/>
    <property type="project" value="UniProtKB-KW"/>
</dbReference>
<dbReference type="EC" id="2.7.1.35" evidence="2"/>
<dbReference type="SUPFAM" id="SSF53613">
    <property type="entry name" value="Ribokinase-like"/>
    <property type="match status" value="1"/>
</dbReference>
<dbReference type="InterPro" id="IPR029056">
    <property type="entry name" value="Ribokinase-like"/>
</dbReference>
<dbReference type="GO" id="GO:0005829">
    <property type="term" value="C:cytosol"/>
    <property type="evidence" value="ECO:0007669"/>
    <property type="project" value="TreeGrafter"/>
</dbReference>